<feature type="region of interest" description="Disordered" evidence="1">
    <location>
        <begin position="1"/>
        <end position="30"/>
    </location>
</feature>
<organism evidence="3 4">
    <name type="scientific">Trypanosoma cruzi</name>
    <dbReference type="NCBI Taxonomy" id="5693"/>
    <lineage>
        <taxon>Eukaryota</taxon>
        <taxon>Discoba</taxon>
        <taxon>Euglenozoa</taxon>
        <taxon>Kinetoplastea</taxon>
        <taxon>Metakinetoplastina</taxon>
        <taxon>Trypanosomatida</taxon>
        <taxon>Trypanosomatidae</taxon>
        <taxon>Trypanosoma</taxon>
        <taxon>Schizotrypanum</taxon>
    </lineage>
</organism>
<gene>
    <name evidence="3" type="ORF">C3747_112g68</name>
</gene>
<dbReference type="EMBL" id="PRFC01000112">
    <property type="protein sequence ID" value="PWV06679.1"/>
    <property type="molecule type" value="Genomic_DNA"/>
</dbReference>
<dbReference type="InterPro" id="IPR003890">
    <property type="entry name" value="MIF4G-like_typ-3"/>
</dbReference>
<feature type="region of interest" description="Disordered" evidence="1">
    <location>
        <begin position="979"/>
        <end position="1017"/>
    </location>
</feature>
<feature type="region of interest" description="Disordered" evidence="1">
    <location>
        <begin position="74"/>
        <end position="153"/>
    </location>
</feature>
<dbReference type="VEuPathDB" id="TriTrypDB:BCY84_02076"/>
<dbReference type="SUPFAM" id="SSF48371">
    <property type="entry name" value="ARM repeat"/>
    <property type="match status" value="1"/>
</dbReference>
<dbReference type="OMA" id="LEFRMRQ"/>
<dbReference type="SMR" id="A0A2V2WGF1"/>
<feature type="domain" description="MIF4G" evidence="2">
    <location>
        <begin position="271"/>
        <end position="426"/>
    </location>
</feature>
<dbReference type="Gene3D" id="1.25.40.180">
    <property type="match status" value="1"/>
</dbReference>
<sequence>MEPLRAASVEKPRRTSSVPGSLTRASHRRSIPQSLVDALCAARESFERYGVISLLETAVRAPVDGVREAALTVLKDDRDDNPQQQQQQPQQMELSSSLPGVSPAPPTTVSSGETKMEACAASTERAIGETVEGEMSTTTAVTDKPTSIVSDPPKEKLTASFTCLSYDVTVTREAMKRLKHVVEYCPGRTAAFLEQLREIVATTVPEIPAAPPIAVSRLKSNSSAYHTARQLEALSELWGNRRDAPVSVSSTLGRKRGLFGEVERKELHHLVISILNRVSNDTEKYREVKNELLRLPIPEANDAMLAKIVDVFFLKAVREQHFSNLYAELVSALCKVPGGQRIVGDKQQSLEYRMRQQLLHRCQMEFQQLEEQSIERAERGGEDRASQGAEESFKERRDRVCGIVRFVGELFLRHIVTEKVIGNILVTACTGLYGREGLCVPPPYTPTESQMDETITLLGIVDAAFFRTPLGSSMLVECTHFLQHWSLRHPVSRIRFLLMSAVERLQKLVEERNAAIAASQEQLQLQQQQQQTTQTADDPQQVQQSVQDGKRLTNGSVILPQPLSPRNEESYFNSTGSRSASAMTNDMSVKSKHLVFVGGKPIPAPRSAASRQCSVMSITSSNCLTNSSVQLTKQLATSENVAQHMQNVTLATRSLEEVVEEIMKSFADYIAVVGVWTERCLTVVKAVKDRSLYGGFLSSLNRYHKGTSKQELRKVAMSAFANAVCQRLHEDLGIFKYWAAMILSDTVREVLDEDLLNEALHYLLVNDPAAVKVYLRDVAKHMQAASSSPRTPSDETTNFTRYRPLQVVHRHNTHRKREYELNVVNFPDVRLASMEIHVFCALITGTPSKEALFNAVRSSSYLRCPLMAPEIFSAILHAELCSNTTAYLEDNLDLLSLVVDGQDREIRELLLVAELYAVLKEGSTESLRPLSAGAHVMAKLGDSIISDETRLRAQKYFESRDDCAHHYIGAQAVQLQARHVPSSGSSSVVNNSSSTNSNNNNNTNTSSVVRRPAIQRR</sequence>
<dbReference type="VEuPathDB" id="TriTrypDB:TcCLB.506445.20"/>
<dbReference type="VEuPathDB" id="TriTrypDB:TCDM_03132"/>
<dbReference type="VEuPathDB" id="TriTrypDB:TCSYLVIO_007045"/>
<dbReference type="VEuPathDB" id="TriTrypDB:TcCLB.508277.340"/>
<feature type="compositionally biased region" description="Low complexity" evidence="1">
    <location>
        <begin position="982"/>
        <end position="1009"/>
    </location>
</feature>
<dbReference type="VEuPathDB" id="TriTrypDB:TcBrA4_0119180"/>
<evidence type="ECO:0000259" key="2">
    <source>
        <dbReference type="Pfam" id="PF02854"/>
    </source>
</evidence>
<feature type="compositionally biased region" description="Polar residues" evidence="1">
    <location>
        <begin position="570"/>
        <end position="583"/>
    </location>
</feature>
<reference evidence="3 4" key="1">
    <citation type="journal article" date="2018" name="Microb. Genom.">
        <title>Expanding an expanded genome: long-read sequencing of Trypanosoma cruzi.</title>
        <authorList>
            <person name="Berna L."/>
            <person name="Rodriguez M."/>
            <person name="Chiribao M.L."/>
            <person name="Parodi-Talice A."/>
            <person name="Pita S."/>
            <person name="Rijo G."/>
            <person name="Alvarez-Valin F."/>
            <person name="Robello C."/>
        </authorList>
    </citation>
    <scope>NUCLEOTIDE SEQUENCE [LARGE SCALE GENOMIC DNA]</scope>
    <source>
        <strain evidence="3 4">TCC</strain>
    </source>
</reference>
<dbReference type="VEuPathDB" id="TriTrypDB:TcCL_ESM04810"/>
<dbReference type="VEuPathDB" id="TriTrypDB:Tc_MARK_5794"/>
<dbReference type="PANTHER" id="PTHR23253:SF64">
    <property type="entry name" value="MIF4G DOMAIN-CONTAINING PROTEIN"/>
    <property type="match status" value="1"/>
</dbReference>
<dbReference type="VEuPathDB" id="TriTrypDB:C4B63_26g228"/>
<dbReference type="GO" id="GO:0003743">
    <property type="term" value="F:translation initiation factor activity"/>
    <property type="evidence" value="ECO:0007669"/>
    <property type="project" value="UniProtKB-KW"/>
</dbReference>
<keyword evidence="3" id="KW-0648">Protein biosynthesis</keyword>
<accession>A0A2V2WGF1</accession>
<dbReference type="AlphaFoldDB" id="A0A2V2WGF1"/>
<comment type="caution">
    <text evidence="3">The sequence shown here is derived from an EMBL/GenBank/DDBJ whole genome shotgun (WGS) entry which is preliminary data.</text>
</comment>
<proteinExistence type="predicted"/>
<dbReference type="OrthoDB" id="514777at2759"/>
<evidence type="ECO:0000313" key="4">
    <source>
        <dbReference type="Proteomes" id="UP000246078"/>
    </source>
</evidence>
<feature type="compositionally biased region" description="Polar residues" evidence="1">
    <location>
        <begin position="135"/>
        <end position="149"/>
    </location>
</feature>
<evidence type="ECO:0000256" key="1">
    <source>
        <dbReference type="SAM" id="MobiDB-lite"/>
    </source>
</evidence>
<dbReference type="InterPro" id="IPR016024">
    <property type="entry name" value="ARM-type_fold"/>
</dbReference>
<feature type="compositionally biased region" description="Low complexity" evidence="1">
    <location>
        <begin position="82"/>
        <end position="91"/>
    </location>
</feature>
<evidence type="ECO:0000313" key="3">
    <source>
        <dbReference type="EMBL" id="PWV06679.1"/>
    </source>
</evidence>
<dbReference type="VEuPathDB" id="TriTrypDB:ECC02_004720"/>
<dbReference type="Proteomes" id="UP000246078">
    <property type="component" value="Unassembled WGS sequence"/>
</dbReference>
<dbReference type="Pfam" id="PF02854">
    <property type="entry name" value="MIF4G"/>
    <property type="match status" value="1"/>
</dbReference>
<dbReference type="VEuPathDB" id="TriTrypDB:TcG_04552"/>
<protein>
    <submittedName>
        <fullName evidence="3">Eukaryotic translation initiation factor 4 gamma 2</fullName>
    </submittedName>
</protein>
<dbReference type="GO" id="GO:0003729">
    <property type="term" value="F:mRNA binding"/>
    <property type="evidence" value="ECO:0007669"/>
    <property type="project" value="TreeGrafter"/>
</dbReference>
<feature type="compositionally biased region" description="Low complexity" evidence="1">
    <location>
        <begin position="529"/>
        <end position="547"/>
    </location>
</feature>
<feature type="compositionally biased region" description="Polar residues" evidence="1">
    <location>
        <begin position="15"/>
        <end position="24"/>
    </location>
</feature>
<dbReference type="GO" id="GO:0016281">
    <property type="term" value="C:eukaryotic translation initiation factor 4F complex"/>
    <property type="evidence" value="ECO:0007669"/>
    <property type="project" value="TreeGrafter"/>
</dbReference>
<dbReference type="VEuPathDB" id="TriTrypDB:C3747_112g68"/>
<feature type="region of interest" description="Disordered" evidence="1">
    <location>
        <begin position="529"/>
        <end position="583"/>
    </location>
</feature>
<name>A0A2V2WGF1_TRYCR</name>
<dbReference type="PANTHER" id="PTHR23253">
    <property type="entry name" value="EUKARYOTIC TRANSLATION INITIATION FACTOR 4 GAMMA"/>
    <property type="match status" value="1"/>
</dbReference>
<keyword evidence="3" id="KW-0396">Initiation factor</keyword>